<gene>
    <name evidence="2" type="ORF">CVT24_007927</name>
</gene>
<feature type="compositionally biased region" description="Basic and acidic residues" evidence="1">
    <location>
        <begin position="864"/>
        <end position="874"/>
    </location>
</feature>
<feature type="compositionally biased region" description="Acidic residues" evidence="1">
    <location>
        <begin position="824"/>
        <end position="841"/>
    </location>
</feature>
<feature type="compositionally biased region" description="Polar residues" evidence="1">
    <location>
        <begin position="33"/>
        <end position="47"/>
    </location>
</feature>
<dbReference type="AlphaFoldDB" id="A0A409WD17"/>
<keyword evidence="3" id="KW-1185">Reference proteome</keyword>
<feature type="compositionally biased region" description="Polar residues" evidence="1">
    <location>
        <begin position="364"/>
        <end position="376"/>
    </location>
</feature>
<comment type="caution">
    <text evidence="2">The sequence shown here is derived from an EMBL/GenBank/DDBJ whole genome shotgun (WGS) entry which is preliminary data.</text>
</comment>
<feature type="region of interest" description="Disordered" evidence="1">
    <location>
        <begin position="1"/>
        <end position="73"/>
    </location>
</feature>
<feature type="compositionally biased region" description="Basic and acidic residues" evidence="1">
    <location>
        <begin position="408"/>
        <end position="420"/>
    </location>
</feature>
<dbReference type="OrthoDB" id="3056461at2759"/>
<feature type="compositionally biased region" description="Basic and acidic residues" evidence="1">
    <location>
        <begin position="221"/>
        <end position="233"/>
    </location>
</feature>
<dbReference type="EMBL" id="NHTK01005577">
    <property type="protein sequence ID" value="PPQ76393.1"/>
    <property type="molecule type" value="Genomic_DNA"/>
</dbReference>
<organism evidence="2 3">
    <name type="scientific">Panaeolus cyanescens</name>
    <dbReference type="NCBI Taxonomy" id="181874"/>
    <lineage>
        <taxon>Eukaryota</taxon>
        <taxon>Fungi</taxon>
        <taxon>Dikarya</taxon>
        <taxon>Basidiomycota</taxon>
        <taxon>Agaricomycotina</taxon>
        <taxon>Agaricomycetes</taxon>
        <taxon>Agaricomycetidae</taxon>
        <taxon>Agaricales</taxon>
        <taxon>Agaricineae</taxon>
        <taxon>Galeropsidaceae</taxon>
        <taxon>Panaeolus</taxon>
    </lineage>
</organism>
<dbReference type="STRING" id="181874.A0A409WD17"/>
<sequence>MDNQQNQSTEHKLPSTAGRQEQTSSSHDARRTAVSTGGLNTPPATQVSRIPRPTTTQTIPSTVTVTPSSSPPALPPITHHSYFSGLADPESNSGLAVVAPSAPLLHYHDHGDHNNCIGSMMTSASAYSQPLGHQTTSYHHSHSTNLGTSDPHYPSGGGSTQRYADHEMGDPDPLGSDSAPFSSGPQPEHMDVETEDWRRAVEARYRKEMAEMKEHSRRKRVREDEDNNSKDEMGTSPKASRSNMGQKLTQQVANLEKLLMEERRANAERSAEIKALMELVRSQQSLVPSNSTSNKDASTKKSSGKQNQASGSGSKNKNTATTKGTSKTSKAAASAQSQQTKQKARQQTQITQRSRTTAPGSGGNLASTSRGQGSQSAGNTNDGGDAGGAETTPPKPSEQGNNTGQTDQGKEGDNNDKDSDNDAENPDDSNKKKTRRVYALSKTDVSTEAQSIKLAFMFHIRVLWNQISRTSIPSDPPKEVLKQFDQRFTSEDDLYKQRHAEPIIHPNNVSIQRWDEIPPDPHNKNIMRLRQIPDTALQMMRTTAARYGLKAWAPDLRQAPYGLYNSACRMSAIDSFRQAVIAQVYAMFAPTTRFISDMDLLIKIYDHTVHYFHYRRYVRELANPGANAEQDEDNTVMQNRLRLAKARKTFAIKSGYPKRYLPLFTAKATSDDERADDNATQGSRPVFWIKRRPERSTWAERFICKFEEQRHEFHEHAPGKKRMDRIRIIPPPSKRLVSPFKRLPKDMPLDYFDPVYFNERTPRLRSLIADQETMVFLPNIEETFQRPELEEMKNQDFLLLPDIIARRNLYQTVDPSKFERTPDTDDEDLEDEEETDAENGDTADGNKGQEDAGVTLAPADAQLEDGRRERLAAS</sequence>
<feature type="compositionally biased region" description="Low complexity" evidence="1">
    <location>
        <begin position="377"/>
        <end position="392"/>
    </location>
</feature>
<dbReference type="Proteomes" id="UP000284842">
    <property type="component" value="Unassembled WGS sequence"/>
</dbReference>
<feature type="region of interest" description="Disordered" evidence="1">
    <location>
        <begin position="208"/>
        <end position="255"/>
    </location>
</feature>
<evidence type="ECO:0000313" key="2">
    <source>
        <dbReference type="EMBL" id="PPQ76393.1"/>
    </source>
</evidence>
<protein>
    <submittedName>
        <fullName evidence="2">Uncharacterized protein</fullName>
    </submittedName>
</protein>
<feature type="compositionally biased region" description="Polar residues" evidence="1">
    <location>
        <begin position="283"/>
        <end position="311"/>
    </location>
</feature>
<feature type="compositionally biased region" description="Low complexity" evidence="1">
    <location>
        <begin position="312"/>
        <end position="357"/>
    </location>
</feature>
<feature type="region of interest" description="Disordered" evidence="1">
    <location>
        <begin position="131"/>
        <end position="195"/>
    </location>
</feature>
<evidence type="ECO:0000256" key="1">
    <source>
        <dbReference type="SAM" id="MobiDB-lite"/>
    </source>
</evidence>
<reference evidence="2 3" key="1">
    <citation type="journal article" date="2018" name="Evol. Lett.">
        <title>Horizontal gene cluster transfer increased hallucinogenic mushroom diversity.</title>
        <authorList>
            <person name="Reynolds H.T."/>
            <person name="Vijayakumar V."/>
            <person name="Gluck-Thaler E."/>
            <person name="Korotkin H.B."/>
            <person name="Matheny P.B."/>
            <person name="Slot J.C."/>
        </authorList>
    </citation>
    <scope>NUCLEOTIDE SEQUENCE [LARGE SCALE GENOMIC DNA]</scope>
    <source>
        <strain evidence="2 3">2629</strain>
    </source>
</reference>
<accession>A0A409WD17</accession>
<evidence type="ECO:0000313" key="3">
    <source>
        <dbReference type="Proteomes" id="UP000284842"/>
    </source>
</evidence>
<dbReference type="InParanoid" id="A0A409WD17"/>
<feature type="compositionally biased region" description="Polar residues" evidence="1">
    <location>
        <begin position="398"/>
        <end position="407"/>
    </location>
</feature>
<feature type="compositionally biased region" description="Low complexity" evidence="1">
    <location>
        <begin position="48"/>
        <end position="68"/>
    </location>
</feature>
<name>A0A409WD17_9AGAR</name>
<feature type="region of interest" description="Disordered" evidence="1">
    <location>
        <begin position="283"/>
        <end position="436"/>
    </location>
</feature>
<feature type="compositionally biased region" description="Polar residues" evidence="1">
    <location>
        <begin position="237"/>
        <end position="253"/>
    </location>
</feature>
<feature type="region of interest" description="Disordered" evidence="1">
    <location>
        <begin position="814"/>
        <end position="874"/>
    </location>
</feature>
<proteinExistence type="predicted"/>
<feature type="compositionally biased region" description="Polar residues" evidence="1">
    <location>
        <begin position="17"/>
        <end position="26"/>
    </location>
</feature>